<proteinExistence type="predicted"/>
<dbReference type="AlphaFoldDB" id="S3BNS8"/>
<sequence length="411" mass="44748">MHQFKLQRSTIAVGLACAAVLTLSGCAATSITGSTAVPAAEASAKKMKAEPVKISMPVVDAFRGSGIFFFDDNVRSRLYISDTIAVNGRLPLKEEAPRGVAKGFTWGAGAATILRNGEPQPLTSPQALSVEKSGNVRLHYPPLKAKNAKPMSLSIKLIAYDLSGLPIGPYLKTRVGKSTPAGWLIANRYVFPEGSVGYRTVASVDETEVLVPTQKAFTGSAQIEDFSQRFAKDIPYCLRFIPNRDAEPLGLRFPKAIVKQTKTVKLTRGRTRTEEVAQSGEAMLYPVKKNTLFCAAEGSQTAAAQWNLQYVNGTRVISFTFPDEVSPANYGFLKTHRDALRLAFAEERVKQRGKTTTQVRPAALWLAGKPVLDEQWRFNAVAADAVSDAIRLTADQRAAWEAEQKAQSRAK</sequence>
<feature type="signal peptide" evidence="1">
    <location>
        <begin position="1"/>
        <end position="27"/>
    </location>
</feature>
<dbReference type="HOGENOM" id="CLU_684991_0_0_4"/>
<evidence type="ECO:0008006" key="4">
    <source>
        <dbReference type="Google" id="ProtNLM"/>
    </source>
</evidence>
<dbReference type="PROSITE" id="PS51257">
    <property type="entry name" value="PROKAR_LIPOPROTEIN"/>
    <property type="match status" value="1"/>
</dbReference>
<evidence type="ECO:0000313" key="3">
    <source>
        <dbReference type="Proteomes" id="UP000014400"/>
    </source>
</evidence>
<dbReference type="eggNOG" id="ENOG5033TKC">
    <property type="taxonomic scope" value="Bacteria"/>
</dbReference>
<accession>S3BNS8</accession>
<organism evidence="2 3">
    <name type="scientific">Sutterella wadsworthensis HGA0223</name>
    <dbReference type="NCBI Taxonomy" id="1203554"/>
    <lineage>
        <taxon>Bacteria</taxon>
        <taxon>Pseudomonadati</taxon>
        <taxon>Pseudomonadota</taxon>
        <taxon>Betaproteobacteria</taxon>
        <taxon>Burkholderiales</taxon>
        <taxon>Sutterellaceae</taxon>
        <taxon>Sutterella</taxon>
    </lineage>
</organism>
<keyword evidence="3" id="KW-1185">Reference proteome</keyword>
<dbReference type="EMBL" id="ATCF01000005">
    <property type="protein sequence ID" value="EPE01031.1"/>
    <property type="molecule type" value="Genomic_DNA"/>
</dbReference>
<dbReference type="Proteomes" id="UP000014400">
    <property type="component" value="Unassembled WGS sequence"/>
</dbReference>
<evidence type="ECO:0000313" key="2">
    <source>
        <dbReference type="EMBL" id="EPE01031.1"/>
    </source>
</evidence>
<reference evidence="2 3" key="1">
    <citation type="submission" date="2013-04" db="EMBL/GenBank/DDBJ databases">
        <title>The Genome Sequence of Sutterella wadsworthensis HGA0223.</title>
        <authorList>
            <consortium name="The Broad Institute Genomics Platform"/>
            <person name="Earl A."/>
            <person name="Ward D."/>
            <person name="Feldgarden M."/>
            <person name="Gevers D."/>
            <person name="Schmidt T.M."/>
            <person name="Dover J."/>
            <person name="Dai D."/>
            <person name="Walker B."/>
            <person name="Young S."/>
            <person name="Zeng Q."/>
            <person name="Gargeya S."/>
            <person name="Fitzgerald M."/>
            <person name="Haas B."/>
            <person name="Abouelleil A."/>
            <person name="Allen A.W."/>
            <person name="Alvarado L."/>
            <person name="Arachchi H.M."/>
            <person name="Berlin A.M."/>
            <person name="Chapman S.B."/>
            <person name="Gainer-Dewar J."/>
            <person name="Goldberg J."/>
            <person name="Griggs A."/>
            <person name="Gujja S."/>
            <person name="Hansen M."/>
            <person name="Howarth C."/>
            <person name="Imamovic A."/>
            <person name="Ireland A."/>
            <person name="Larimer J."/>
            <person name="McCowan C."/>
            <person name="Murphy C."/>
            <person name="Pearson M."/>
            <person name="Poon T.W."/>
            <person name="Priest M."/>
            <person name="Roberts A."/>
            <person name="Saif S."/>
            <person name="Shea T."/>
            <person name="Sisk P."/>
            <person name="Sykes S."/>
            <person name="Wortman J."/>
            <person name="Nusbaum C."/>
            <person name="Birren B."/>
        </authorList>
    </citation>
    <scope>NUCLEOTIDE SEQUENCE [LARGE SCALE GENOMIC DNA]</scope>
    <source>
        <strain evidence="2 3">HGA0223</strain>
    </source>
</reference>
<protein>
    <recommendedName>
        <fullName evidence="4">YARHG domain-containing protein</fullName>
    </recommendedName>
</protein>
<dbReference type="RefSeq" id="WP_016473751.1">
    <property type="nucleotide sequence ID" value="NZ_KE150480.1"/>
</dbReference>
<gene>
    <name evidence="2" type="ORF">HMPREF1476_00340</name>
</gene>
<dbReference type="PATRIC" id="fig|1203554.3.peg.312"/>
<evidence type="ECO:0000256" key="1">
    <source>
        <dbReference type="SAM" id="SignalP"/>
    </source>
</evidence>
<comment type="caution">
    <text evidence="2">The sequence shown here is derived from an EMBL/GenBank/DDBJ whole genome shotgun (WGS) entry which is preliminary data.</text>
</comment>
<keyword evidence="1" id="KW-0732">Signal</keyword>
<name>S3BNS8_9BURK</name>
<feature type="chain" id="PRO_5004518002" description="YARHG domain-containing protein" evidence="1">
    <location>
        <begin position="28"/>
        <end position="411"/>
    </location>
</feature>